<dbReference type="InterPro" id="IPR000073">
    <property type="entry name" value="AB_hydrolase_1"/>
</dbReference>
<dbReference type="Pfam" id="PF00561">
    <property type="entry name" value="Abhydrolase_1"/>
    <property type="match status" value="1"/>
</dbReference>
<dbReference type="Gene3D" id="3.40.50.1820">
    <property type="entry name" value="alpha/beta hydrolase"/>
    <property type="match status" value="1"/>
</dbReference>
<dbReference type="PANTHER" id="PTHR43139">
    <property type="entry name" value="SI:DKEY-122A22.2"/>
    <property type="match status" value="1"/>
</dbReference>
<dbReference type="PRINTS" id="PR00111">
    <property type="entry name" value="ABHYDROLASE"/>
</dbReference>
<comment type="caution">
    <text evidence="2">The sequence shown here is derived from an EMBL/GenBank/DDBJ whole genome shotgun (WGS) entry which is preliminary data.</text>
</comment>
<protein>
    <recommendedName>
        <fullName evidence="1">AB hydrolase-1 domain-containing protein</fullName>
    </recommendedName>
</protein>
<accession>A0ABR0U1U0</accession>
<dbReference type="Proteomes" id="UP001318860">
    <property type="component" value="Unassembled WGS sequence"/>
</dbReference>
<keyword evidence="3" id="KW-1185">Reference proteome</keyword>
<sequence>MPKSKCFSFTASRNWCLKSTFANSGLRPVSTDLGDGTVMNCWVPRVRNPTRPDVVLIHGFGANAMWQFCETVPFLAPHFNVYVPDLVFFGDSFTTRPDRSESFQARCVKRVVEANSVGRIAAVVGLSYGGFVAYSMAAQYGEEWVGRVVICCAGVCLEERDLKEGLFPVADVEDAAAILLPQTAEKMRELVGYTFVKPPRGLPSCLLEDFIDEMCNEYVEEKKELLRAISKDRKLSDLPKISQPTLIVWGDQDRIFPIELAYRLKRSTGLPKKENWSIFNRDSEYQTYWVIKEAYWHESVLTDSFGLPYGRGMALLVHRYWFLTEPNRTMIKHMDFEHRL</sequence>
<dbReference type="EMBL" id="JABTTQ020003506">
    <property type="protein sequence ID" value="KAK6116141.1"/>
    <property type="molecule type" value="Genomic_DNA"/>
</dbReference>
<dbReference type="SUPFAM" id="SSF53474">
    <property type="entry name" value="alpha/beta-Hydrolases"/>
    <property type="match status" value="1"/>
</dbReference>
<evidence type="ECO:0000259" key="1">
    <source>
        <dbReference type="Pfam" id="PF00561"/>
    </source>
</evidence>
<proteinExistence type="predicted"/>
<evidence type="ECO:0000313" key="3">
    <source>
        <dbReference type="Proteomes" id="UP001318860"/>
    </source>
</evidence>
<evidence type="ECO:0000313" key="2">
    <source>
        <dbReference type="EMBL" id="KAK6116141.1"/>
    </source>
</evidence>
<dbReference type="InterPro" id="IPR029058">
    <property type="entry name" value="AB_hydrolase_fold"/>
</dbReference>
<dbReference type="PANTHER" id="PTHR43139:SF59">
    <property type="entry name" value="ALPHA_BETA-HYDROLASES SUPERFAMILY PROTEIN"/>
    <property type="match status" value="1"/>
</dbReference>
<feature type="domain" description="AB hydrolase-1" evidence="1">
    <location>
        <begin position="54"/>
        <end position="159"/>
    </location>
</feature>
<dbReference type="InterPro" id="IPR052370">
    <property type="entry name" value="Meta-cleavage_hydrolase"/>
</dbReference>
<name>A0ABR0U1U0_REHGL</name>
<reference evidence="2 3" key="1">
    <citation type="journal article" date="2021" name="Comput. Struct. Biotechnol. J.">
        <title>De novo genome assembly of the potent medicinal plant Rehmannia glutinosa using nanopore technology.</title>
        <authorList>
            <person name="Ma L."/>
            <person name="Dong C."/>
            <person name="Song C."/>
            <person name="Wang X."/>
            <person name="Zheng X."/>
            <person name="Niu Y."/>
            <person name="Chen S."/>
            <person name="Feng W."/>
        </authorList>
    </citation>
    <scope>NUCLEOTIDE SEQUENCE [LARGE SCALE GENOMIC DNA]</scope>
    <source>
        <strain evidence="2">DH-2019</strain>
    </source>
</reference>
<organism evidence="2 3">
    <name type="scientific">Rehmannia glutinosa</name>
    <name type="common">Chinese foxglove</name>
    <dbReference type="NCBI Taxonomy" id="99300"/>
    <lineage>
        <taxon>Eukaryota</taxon>
        <taxon>Viridiplantae</taxon>
        <taxon>Streptophyta</taxon>
        <taxon>Embryophyta</taxon>
        <taxon>Tracheophyta</taxon>
        <taxon>Spermatophyta</taxon>
        <taxon>Magnoliopsida</taxon>
        <taxon>eudicotyledons</taxon>
        <taxon>Gunneridae</taxon>
        <taxon>Pentapetalae</taxon>
        <taxon>asterids</taxon>
        <taxon>lamiids</taxon>
        <taxon>Lamiales</taxon>
        <taxon>Orobanchaceae</taxon>
        <taxon>Rehmannieae</taxon>
        <taxon>Rehmannia</taxon>
    </lineage>
</organism>
<gene>
    <name evidence="2" type="ORF">DH2020_008410</name>
</gene>